<dbReference type="InterPro" id="IPR011009">
    <property type="entry name" value="Kinase-like_dom_sf"/>
</dbReference>
<name>A0ABQ3WZF0_9ACTN</name>
<keyword evidence="3" id="KW-0808">Transferase</keyword>
<keyword evidence="4" id="KW-0547">Nucleotide-binding</keyword>
<proteinExistence type="predicted"/>
<evidence type="ECO:0000256" key="6">
    <source>
        <dbReference type="ARBA" id="ARBA00022840"/>
    </source>
</evidence>
<gene>
    <name evidence="8" type="ORF">Aco03nite_000590</name>
</gene>
<organism evidence="8 9">
    <name type="scientific">Actinoplanes couchii</name>
    <dbReference type="NCBI Taxonomy" id="403638"/>
    <lineage>
        <taxon>Bacteria</taxon>
        <taxon>Bacillati</taxon>
        <taxon>Actinomycetota</taxon>
        <taxon>Actinomycetes</taxon>
        <taxon>Micromonosporales</taxon>
        <taxon>Micromonosporaceae</taxon>
        <taxon>Actinoplanes</taxon>
    </lineage>
</organism>
<dbReference type="Proteomes" id="UP000612282">
    <property type="component" value="Unassembled WGS sequence"/>
</dbReference>
<dbReference type="CDD" id="cd14014">
    <property type="entry name" value="STKc_PknB_like"/>
    <property type="match status" value="1"/>
</dbReference>
<keyword evidence="9" id="KW-1185">Reference proteome</keyword>
<evidence type="ECO:0000256" key="5">
    <source>
        <dbReference type="ARBA" id="ARBA00022777"/>
    </source>
</evidence>
<dbReference type="PROSITE" id="PS00108">
    <property type="entry name" value="PROTEIN_KINASE_ST"/>
    <property type="match status" value="1"/>
</dbReference>
<comment type="caution">
    <text evidence="8">The sequence shown here is derived from an EMBL/GenBank/DDBJ whole genome shotgun (WGS) entry which is preliminary data.</text>
</comment>
<sequence length="317" mass="34654">MPGHSLNGGRYELESLPLPGGTMGQVWPGRDTRLDREVVVKFIRLPRGSSDEALIRRRFRRESQITARLTHPGVPAVYDAGVDEGRPFLVMQRVHGIDIADLIAEHGPLPVGWSAIIAAQVCAVLIAAHRESLVHRDLKPSNVMLEPNGAVKVLDFGLAVEPSRAEYSRITQTGEFAGTPAYMAPEQIEAYRSEPATDLYALGCTLHEMLTGERLFAGTEPYKVMQRHVKDAPPPLRSLRADVPAGLERLVLDLLEKKPEDRPDSATVVYQRLLPMLTDLDPLVEAVVVNAPADPTRLYAAVLSSLSATRPIGGTLS</sequence>
<accession>A0ABQ3WZF0</accession>
<evidence type="ECO:0000256" key="4">
    <source>
        <dbReference type="ARBA" id="ARBA00022741"/>
    </source>
</evidence>
<dbReference type="Gene3D" id="1.10.510.10">
    <property type="entry name" value="Transferase(Phosphotransferase) domain 1"/>
    <property type="match status" value="1"/>
</dbReference>
<dbReference type="EC" id="2.7.11.1" evidence="1"/>
<dbReference type="Gene3D" id="3.30.200.20">
    <property type="entry name" value="Phosphorylase Kinase, domain 1"/>
    <property type="match status" value="1"/>
</dbReference>
<dbReference type="PANTHER" id="PTHR43289">
    <property type="entry name" value="MITOGEN-ACTIVATED PROTEIN KINASE KINASE KINASE 20-RELATED"/>
    <property type="match status" value="1"/>
</dbReference>
<keyword evidence="6" id="KW-0067">ATP-binding</keyword>
<dbReference type="Pfam" id="PF00069">
    <property type="entry name" value="Pkinase"/>
    <property type="match status" value="1"/>
</dbReference>
<dbReference type="PANTHER" id="PTHR43289:SF6">
    <property type="entry name" value="SERINE_THREONINE-PROTEIN KINASE NEKL-3"/>
    <property type="match status" value="1"/>
</dbReference>
<dbReference type="EMBL" id="BOMG01000003">
    <property type="protein sequence ID" value="GID51655.1"/>
    <property type="molecule type" value="Genomic_DNA"/>
</dbReference>
<dbReference type="RefSeq" id="WP_203792381.1">
    <property type="nucleotide sequence ID" value="NZ_BAAAQE010000090.1"/>
</dbReference>
<dbReference type="GO" id="GO:0004674">
    <property type="term" value="F:protein serine/threonine kinase activity"/>
    <property type="evidence" value="ECO:0007669"/>
    <property type="project" value="UniProtKB-KW"/>
</dbReference>
<feature type="domain" description="Protein kinase" evidence="7">
    <location>
        <begin position="12"/>
        <end position="277"/>
    </location>
</feature>
<dbReference type="InterPro" id="IPR000719">
    <property type="entry name" value="Prot_kinase_dom"/>
</dbReference>
<keyword evidence="5 8" id="KW-0418">Kinase</keyword>
<evidence type="ECO:0000256" key="2">
    <source>
        <dbReference type="ARBA" id="ARBA00022527"/>
    </source>
</evidence>
<dbReference type="SMART" id="SM00220">
    <property type="entry name" value="S_TKc"/>
    <property type="match status" value="1"/>
</dbReference>
<evidence type="ECO:0000313" key="8">
    <source>
        <dbReference type="EMBL" id="GID51655.1"/>
    </source>
</evidence>
<evidence type="ECO:0000259" key="7">
    <source>
        <dbReference type="PROSITE" id="PS50011"/>
    </source>
</evidence>
<dbReference type="InterPro" id="IPR008271">
    <property type="entry name" value="Ser/Thr_kinase_AS"/>
</dbReference>
<reference evidence="8 9" key="1">
    <citation type="submission" date="2021-01" db="EMBL/GenBank/DDBJ databases">
        <title>Whole genome shotgun sequence of Actinoplanes couchii NBRC 106145.</title>
        <authorList>
            <person name="Komaki H."/>
            <person name="Tamura T."/>
        </authorList>
    </citation>
    <scope>NUCLEOTIDE SEQUENCE [LARGE SCALE GENOMIC DNA]</scope>
    <source>
        <strain evidence="8 9">NBRC 106145</strain>
    </source>
</reference>
<keyword evidence="2 8" id="KW-0723">Serine/threonine-protein kinase</keyword>
<evidence type="ECO:0000256" key="1">
    <source>
        <dbReference type="ARBA" id="ARBA00012513"/>
    </source>
</evidence>
<evidence type="ECO:0000313" key="9">
    <source>
        <dbReference type="Proteomes" id="UP000612282"/>
    </source>
</evidence>
<protein>
    <recommendedName>
        <fullName evidence="1">non-specific serine/threonine protein kinase</fullName>
        <ecNumber evidence="1">2.7.11.1</ecNumber>
    </recommendedName>
</protein>
<dbReference type="PROSITE" id="PS50011">
    <property type="entry name" value="PROTEIN_KINASE_DOM"/>
    <property type="match status" value="1"/>
</dbReference>
<evidence type="ECO:0000256" key="3">
    <source>
        <dbReference type="ARBA" id="ARBA00022679"/>
    </source>
</evidence>
<dbReference type="SUPFAM" id="SSF56112">
    <property type="entry name" value="Protein kinase-like (PK-like)"/>
    <property type="match status" value="1"/>
</dbReference>